<dbReference type="Pfam" id="PF13635">
    <property type="entry name" value="DUF4143"/>
    <property type="match status" value="1"/>
</dbReference>
<sequence>MMDEVFDIYMLTRMERYDPSVIRREMSNKKVYLYDNGLATALNYTLSEDRGKLLENLVYRHLREMTQEMYFIRNGWECDFVAFPHGREPLLVQVTSRLDTNNLAREIKGLDAARKRVGSGRTLLLAESIQPGFDVPEWIRVAPVLDWLLE</sequence>
<organism evidence="2 3">
    <name type="scientific">Desulfotignum phosphitoxidans DSM 13687</name>
    <dbReference type="NCBI Taxonomy" id="1286635"/>
    <lineage>
        <taxon>Bacteria</taxon>
        <taxon>Pseudomonadati</taxon>
        <taxon>Thermodesulfobacteriota</taxon>
        <taxon>Desulfobacteria</taxon>
        <taxon>Desulfobacterales</taxon>
        <taxon>Desulfobacteraceae</taxon>
        <taxon>Desulfotignum</taxon>
    </lineage>
</organism>
<evidence type="ECO:0000313" key="2">
    <source>
        <dbReference type="EMBL" id="EMS77604.1"/>
    </source>
</evidence>
<protein>
    <submittedName>
        <fullName evidence="2">Putative ATPase</fullName>
    </submittedName>
</protein>
<gene>
    <name evidence="2" type="ORF">Dpo_13c00020</name>
</gene>
<name>S0FWT6_9BACT</name>
<proteinExistence type="predicted"/>
<dbReference type="Proteomes" id="UP000014216">
    <property type="component" value="Unassembled WGS sequence"/>
</dbReference>
<keyword evidence="3" id="KW-1185">Reference proteome</keyword>
<feature type="domain" description="DUF4143" evidence="1">
    <location>
        <begin position="7"/>
        <end position="94"/>
    </location>
</feature>
<dbReference type="AlphaFoldDB" id="S0FWT6"/>
<dbReference type="InterPro" id="IPR025420">
    <property type="entry name" value="DUF4143"/>
</dbReference>
<dbReference type="PANTHER" id="PTHR33295:SF18">
    <property type="entry name" value="AAA+ ATPASE DOMAIN-CONTAINING PROTEIN"/>
    <property type="match status" value="1"/>
</dbReference>
<dbReference type="EMBL" id="APJX01000013">
    <property type="protein sequence ID" value="EMS77604.1"/>
    <property type="molecule type" value="Genomic_DNA"/>
</dbReference>
<reference evidence="2 3" key="1">
    <citation type="journal article" date="2013" name="Genome Announc.">
        <title>Draft Genome Sequence of Desulfotignum phosphitoxidans DSM 13687 Strain FiPS-3.</title>
        <authorList>
            <person name="Poehlein A."/>
            <person name="Daniel R."/>
            <person name="Simeonova D.D."/>
        </authorList>
    </citation>
    <scope>NUCLEOTIDE SEQUENCE [LARGE SCALE GENOMIC DNA]</scope>
    <source>
        <strain evidence="2 3">DSM 13687</strain>
    </source>
</reference>
<accession>S0FWT6</accession>
<dbReference type="OrthoDB" id="9780241at2"/>
<comment type="caution">
    <text evidence="2">The sequence shown here is derived from an EMBL/GenBank/DDBJ whole genome shotgun (WGS) entry which is preliminary data.</text>
</comment>
<evidence type="ECO:0000259" key="1">
    <source>
        <dbReference type="Pfam" id="PF13635"/>
    </source>
</evidence>
<evidence type="ECO:0000313" key="3">
    <source>
        <dbReference type="Proteomes" id="UP000014216"/>
    </source>
</evidence>
<dbReference type="PANTHER" id="PTHR33295">
    <property type="entry name" value="ATPASE"/>
    <property type="match status" value="1"/>
</dbReference>